<protein>
    <submittedName>
        <fullName evidence="2">DVU3141 family protein</fullName>
    </submittedName>
</protein>
<proteinExistence type="predicted"/>
<evidence type="ECO:0000313" key="2">
    <source>
        <dbReference type="EMBL" id="MDP4529016.1"/>
    </source>
</evidence>
<comment type="caution">
    <text evidence="2">The sequence shown here is derived from an EMBL/GenBank/DDBJ whole genome shotgun (WGS) entry which is preliminary data.</text>
</comment>
<reference evidence="2 3" key="1">
    <citation type="submission" date="2023-08" db="EMBL/GenBank/DDBJ databases">
        <authorList>
            <person name="Joshi A."/>
            <person name="Thite S."/>
        </authorList>
    </citation>
    <scope>NUCLEOTIDE SEQUENCE [LARGE SCALE GENOMIC DNA]</scope>
    <source>
        <strain evidence="2 3">1E1</strain>
    </source>
</reference>
<dbReference type="Proteomes" id="UP001236258">
    <property type="component" value="Unassembled WGS sequence"/>
</dbReference>
<feature type="chain" id="PRO_5047493092" evidence="1">
    <location>
        <begin position="22"/>
        <end position="121"/>
    </location>
</feature>
<organism evidence="2 3">
    <name type="scientific">Alkalimonas delamerensis</name>
    <dbReference type="NCBI Taxonomy" id="265981"/>
    <lineage>
        <taxon>Bacteria</taxon>
        <taxon>Pseudomonadati</taxon>
        <taxon>Pseudomonadota</taxon>
        <taxon>Gammaproteobacteria</taxon>
        <taxon>Alkalimonas</taxon>
    </lineage>
</organism>
<dbReference type="EMBL" id="JAUZVY010000002">
    <property type="protein sequence ID" value="MDP4529016.1"/>
    <property type="molecule type" value="Genomic_DNA"/>
</dbReference>
<sequence>MQNTRTKIQVLLMTASLGLLAACASTQSNSNAVLAANSIAASPLLPASSFALLTAANSGDQLQLPESPWGSPAQVTVKDRYFSASNRLCLTLQLTSGAQPQNALVCRNEAEQWYQGRALAF</sequence>
<gene>
    <name evidence="2" type="ORF">Q3O59_08235</name>
</gene>
<feature type="signal peptide" evidence="1">
    <location>
        <begin position="1"/>
        <end position="21"/>
    </location>
</feature>
<keyword evidence="3" id="KW-1185">Reference proteome</keyword>
<evidence type="ECO:0000313" key="3">
    <source>
        <dbReference type="Proteomes" id="UP001236258"/>
    </source>
</evidence>
<name>A0ABT9GQT4_9GAMM</name>
<accession>A0ABT9GQT4</accession>
<evidence type="ECO:0000256" key="1">
    <source>
        <dbReference type="SAM" id="SignalP"/>
    </source>
</evidence>
<dbReference type="PROSITE" id="PS51257">
    <property type="entry name" value="PROKAR_LIPOPROTEIN"/>
    <property type="match status" value="1"/>
</dbReference>
<dbReference type="Pfam" id="PF16587">
    <property type="entry name" value="DUF5061"/>
    <property type="match status" value="1"/>
</dbReference>
<keyword evidence="1" id="KW-0732">Signal</keyword>
<dbReference type="InterPro" id="IPR032258">
    <property type="entry name" value="DUF5061"/>
</dbReference>
<dbReference type="RefSeq" id="WP_305945102.1">
    <property type="nucleotide sequence ID" value="NZ_JAUZVY010000002.1"/>
</dbReference>